<protein>
    <submittedName>
        <fullName evidence="1">Uncharacterized protein</fullName>
    </submittedName>
</protein>
<organism evidence="1 2">
    <name type="scientific">Ancylostoma ceylanicum</name>
    <dbReference type="NCBI Taxonomy" id="53326"/>
    <lineage>
        <taxon>Eukaryota</taxon>
        <taxon>Metazoa</taxon>
        <taxon>Ecdysozoa</taxon>
        <taxon>Nematoda</taxon>
        <taxon>Chromadorea</taxon>
        <taxon>Rhabditida</taxon>
        <taxon>Rhabditina</taxon>
        <taxon>Rhabditomorpha</taxon>
        <taxon>Strongyloidea</taxon>
        <taxon>Ancylostomatidae</taxon>
        <taxon>Ancylostomatinae</taxon>
        <taxon>Ancylostoma</taxon>
    </lineage>
</organism>
<gene>
    <name evidence="1" type="primary">Acey_s0360.g3434</name>
    <name evidence="1" type="ORF">Y032_0360g3434</name>
</gene>
<keyword evidence="2" id="KW-1185">Reference proteome</keyword>
<name>A0A016RWB9_9BILA</name>
<sequence>MINVNHTMARPCTRDQQLLNSLLVLGGRVATEYERNMTTGKYRSEMRDSDSQTWSRIQLEMRSILASARHIVGGRD</sequence>
<proteinExistence type="predicted"/>
<evidence type="ECO:0000313" key="1">
    <source>
        <dbReference type="EMBL" id="EYB82402.1"/>
    </source>
</evidence>
<accession>A0A016RWB9</accession>
<dbReference type="EMBL" id="JARK01001696">
    <property type="protein sequence ID" value="EYB82402.1"/>
    <property type="molecule type" value="Genomic_DNA"/>
</dbReference>
<dbReference type="Proteomes" id="UP000024635">
    <property type="component" value="Unassembled WGS sequence"/>
</dbReference>
<evidence type="ECO:0000313" key="2">
    <source>
        <dbReference type="Proteomes" id="UP000024635"/>
    </source>
</evidence>
<dbReference type="AlphaFoldDB" id="A0A016RWB9"/>
<comment type="caution">
    <text evidence="1">The sequence shown here is derived from an EMBL/GenBank/DDBJ whole genome shotgun (WGS) entry which is preliminary data.</text>
</comment>
<reference evidence="2" key="1">
    <citation type="journal article" date="2015" name="Nat. Genet.">
        <title>The genome and transcriptome of the zoonotic hookworm Ancylostoma ceylanicum identify infection-specific gene families.</title>
        <authorList>
            <person name="Schwarz E.M."/>
            <person name="Hu Y."/>
            <person name="Antoshechkin I."/>
            <person name="Miller M.M."/>
            <person name="Sternberg P.W."/>
            <person name="Aroian R.V."/>
        </authorList>
    </citation>
    <scope>NUCLEOTIDE SEQUENCE</scope>
    <source>
        <strain evidence="2">HY135</strain>
    </source>
</reference>